<dbReference type="SUPFAM" id="SSF51658">
    <property type="entry name" value="Xylose isomerase-like"/>
    <property type="match status" value="1"/>
</dbReference>
<dbReference type="GO" id="GO:0016853">
    <property type="term" value="F:isomerase activity"/>
    <property type="evidence" value="ECO:0007669"/>
    <property type="project" value="UniProtKB-KW"/>
</dbReference>
<dbReference type="Pfam" id="PF01261">
    <property type="entry name" value="AP_endonuc_2"/>
    <property type="match status" value="1"/>
</dbReference>
<keyword evidence="3" id="KW-0614">Plasmid</keyword>
<proteinExistence type="predicted"/>
<feature type="domain" description="Xylose isomerase-like TIM barrel" evidence="2">
    <location>
        <begin position="78"/>
        <end position="304"/>
    </location>
</feature>
<dbReference type="Gene3D" id="3.20.20.150">
    <property type="entry name" value="Divalent-metal-dependent TIM barrel enzymes"/>
    <property type="match status" value="1"/>
</dbReference>
<evidence type="ECO:0000259" key="2">
    <source>
        <dbReference type="Pfam" id="PF01261"/>
    </source>
</evidence>
<dbReference type="InterPro" id="IPR013022">
    <property type="entry name" value="Xyl_isomerase-like_TIM-brl"/>
</dbReference>
<dbReference type="RefSeq" id="WP_353646465.1">
    <property type="nucleotide sequence ID" value="NZ_CP159256.1"/>
</dbReference>
<protein>
    <submittedName>
        <fullName evidence="3">TIM barrel protein</fullName>
    </submittedName>
</protein>
<evidence type="ECO:0000313" key="3">
    <source>
        <dbReference type="EMBL" id="XCG52257.1"/>
    </source>
</evidence>
<sequence length="325" mass="36325">MTVDRRFILRGALGTIGAAVSGCTNDTAEHFSEGSSSYSSAPEAAGKLSPSAFKMKFAPHFGMFANLAGPDYIDQITFAADEGFRAWEDNILHWRSEAQQDKIAEALHRNTMELGVFIASDLTLKPSLYLTAGDPEALEYFLSSIKETLPVARRFDSKWVTILLGDRHPSLPHQYQMANIIDALRRAADIVEPEGLTMAIEPVNSLVQRPTIFLSSVRDAFLLCRAVNRPSCKILFDIYHHQIMDGNILGDIDHTWEEITYFQVADYPGRNEPTTGEINYVNVFQHLHEKGYRGIIGMEHGVNGTGPEGERAMINAYRHCDSFLR</sequence>
<dbReference type="InterPro" id="IPR036237">
    <property type="entry name" value="Xyl_isomerase-like_sf"/>
</dbReference>
<dbReference type="EMBL" id="CP159256">
    <property type="protein sequence ID" value="XCG52257.1"/>
    <property type="molecule type" value="Genomic_DNA"/>
</dbReference>
<evidence type="ECO:0000256" key="1">
    <source>
        <dbReference type="ARBA" id="ARBA00023235"/>
    </source>
</evidence>
<name>A0AAU8CZ58_9HYPH</name>
<dbReference type="InterPro" id="IPR050417">
    <property type="entry name" value="Sugar_Epim/Isomerase"/>
</dbReference>
<geneLocation type="plasmid" evidence="3">
    <name>pMk2240A</name>
</geneLocation>
<dbReference type="AlphaFoldDB" id="A0AAU8CZ58"/>
<reference evidence="3" key="1">
    <citation type="submission" date="2024-06" db="EMBL/GenBank/DDBJ databases">
        <title>Mesorhizobium karijinii sp. nov., a symbiont of the iconic Swainsona formosa from arid Australia.</title>
        <authorList>
            <person name="Hill Y.J."/>
            <person name="Watkin E.L.J."/>
            <person name="O'Hara G.W."/>
            <person name="Terpolilli J."/>
            <person name="Tye M.L."/>
            <person name="Kohlmeier M.G."/>
        </authorList>
    </citation>
    <scope>NUCLEOTIDE SEQUENCE</scope>
    <source>
        <strain evidence="3">WSM2240</strain>
        <plasmid evidence="3">pMk2240A</plasmid>
    </source>
</reference>
<dbReference type="PANTHER" id="PTHR43489">
    <property type="entry name" value="ISOMERASE"/>
    <property type="match status" value="1"/>
</dbReference>
<dbReference type="PROSITE" id="PS51257">
    <property type="entry name" value="PROKAR_LIPOPROTEIN"/>
    <property type="match status" value="1"/>
</dbReference>
<gene>
    <name evidence="3" type="ORF">ABVK50_32760</name>
</gene>
<organism evidence="3">
    <name type="scientific">Mesorhizobium sp. WSM2240</name>
    <dbReference type="NCBI Taxonomy" id="3228851"/>
    <lineage>
        <taxon>Bacteria</taxon>
        <taxon>Pseudomonadati</taxon>
        <taxon>Pseudomonadota</taxon>
        <taxon>Alphaproteobacteria</taxon>
        <taxon>Hyphomicrobiales</taxon>
        <taxon>Phyllobacteriaceae</taxon>
        <taxon>Mesorhizobium</taxon>
    </lineage>
</organism>
<keyword evidence="1" id="KW-0413">Isomerase</keyword>
<accession>A0AAU8CZ58</accession>